<evidence type="ECO:0008006" key="5">
    <source>
        <dbReference type="Google" id="ProtNLM"/>
    </source>
</evidence>
<evidence type="ECO:0000313" key="4">
    <source>
        <dbReference type="Proteomes" id="UP001596083"/>
    </source>
</evidence>
<evidence type="ECO:0000313" key="3">
    <source>
        <dbReference type="EMBL" id="MFC5720695.1"/>
    </source>
</evidence>
<dbReference type="RefSeq" id="WP_390315855.1">
    <property type="nucleotide sequence ID" value="NZ_JBHSPB010000005.1"/>
</dbReference>
<gene>
    <name evidence="3" type="ORF">ACFP1Z_11025</name>
</gene>
<comment type="caution">
    <text evidence="3">The sequence shown here is derived from an EMBL/GenBank/DDBJ whole genome shotgun (WGS) entry which is preliminary data.</text>
</comment>
<keyword evidence="4" id="KW-1185">Reference proteome</keyword>
<sequence length="233" mass="24599">MRRQFGTVLATAGVLAATAAGPAQAAPSGSLPGGVPGAADGRPPATAEIFATNSTATITDPADPRLRTRLTRFDREVRGVIRANGAHAGRSTLLDGVYWSTEHRTTTYERSREFDVGAVSPAGLRHIAAVLAKRYHQESVLTFRRLPRSSPQANAVDIEAPGVTARGLRAALAADPAARRRLGGGSVTVDSGRLVLIAPRKDLALARKFTARLGVRWKNVTLRYGAEEFVGAG</sequence>
<feature type="region of interest" description="Disordered" evidence="1">
    <location>
        <begin position="22"/>
        <end position="43"/>
    </location>
</feature>
<organism evidence="3 4">
    <name type="scientific">Streptomyces gamaensis</name>
    <dbReference type="NCBI Taxonomy" id="1763542"/>
    <lineage>
        <taxon>Bacteria</taxon>
        <taxon>Bacillati</taxon>
        <taxon>Actinomycetota</taxon>
        <taxon>Actinomycetes</taxon>
        <taxon>Kitasatosporales</taxon>
        <taxon>Streptomycetaceae</taxon>
        <taxon>Streptomyces</taxon>
    </lineage>
</organism>
<feature type="chain" id="PRO_5045771313" description="Secreted protein" evidence="2">
    <location>
        <begin position="26"/>
        <end position="233"/>
    </location>
</feature>
<evidence type="ECO:0000256" key="1">
    <source>
        <dbReference type="SAM" id="MobiDB-lite"/>
    </source>
</evidence>
<name>A0ABW0YVY4_9ACTN</name>
<feature type="signal peptide" evidence="2">
    <location>
        <begin position="1"/>
        <end position="25"/>
    </location>
</feature>
<reference evidence="4" key="1">
    <citation type="journal article" date="2019" name="Int. J. Syst. Evol. Microbiol.">
        <title>The Global Catalogue of Microorganisms (GCM) 10K type strain sequencing project: providing services to taxonomists for standard genome sequencing and annotation.</title>
        <authorList>
            <consortium name="The Broad Institute Genomics Platform"/>
            <consortium name="The Broad Institute Genome Sequencing Center for Infectious Disease"/>
            <person name="Wu L."/>
            <person name="Ma J."/>
        </authorList>
    </citation>
    <scope>NUCLEOTIDE SEQUENCE [LARGE SCALE GENOMIC DNA]</scope>
    <source>
        <strain evidence="4">CGMCC 4.7304</strain>
    </source>
</reference>
<dbReference type="EMBL" id="JBHSPB010000005">
    <property type="protein sequence ID" value="MFC5720695.1"/>
    <property type="molecule type" value="Genomic_DNA"/>
</dbReference>
<protein>
    <recommendedName>
        <fullName evidence="5">Secreted protein</fullName>
    </recommendedName>
</protein>
<evidence type="ECO:0000256" key="2">
    <source>
        <dbReference type="SAM" id="SignalP"/>
    </source>
</evidence>
<accession>A0ABW0YVY4</accession>
<keyword evidence="2" id="KW-0732">Signal</keyword>
<dbReference type="Proteomes" id="UP001596083">
    <property type="component" value="Unassembled WGS sequence"/>
</dbReference>
<proteinExistence type="predicted"/>